<dbReference type="RefSeq" id="WP_229231404.1">
    <property type="nucleotide sequence ID" value="NZ_AP024525.1"/>
</dbReference>
<keyword evidence="1" id="KW-0560">Oxidoreductase</keyword>
<dbReference type="InterPro" id="IPR016167">
    <property type="entry name" value="FAD-bd_PCMH_sub1"/>
</dbReference>
<reference evidence="3 4" key="1">
    <citation type="journal article" date="2021" name="J. Biosci. Bioeng.">
        <title>Identification and characterization of a chc gene cluster responsible for the aromatization pathway of cyclohexanecarboxylate degradation in Sinomonas cyclohexanicum ATCC 51369.</title>
        <authorList>
            <person name="Yamamoto T."/>
            <person name="Hasegawa Y."/>
            <person name="Lau P.C.K."/>
            <person name="Iwaki H."/>
        </authorList>
    </citation>
    <scope>NUCLEOTIDE SEQUENCE [LARGE SCALE GENOMIC DNA]</scope>
    <source>
        <strain evidence="3 4">ATCC 51369</strain>
    </source>
</reference>
<dbReference type="PROSITE" id="PS51387">
    <property type="entry name" value="FAD_PCMH"/>
    <property type="match status" value="1"/>
</dbReference>
<accession>A0ABN6FDI2</accession>
<dbReference type="Gene3D" id="3.30.70.2520">
    <property type="match status" value="1"/>
</dbReference>
<dbReference type="Gene3D" id="3.30.43.10">
    <property type="entry name" value="Uridine Diphospho-n-acetylenolpyruvylglucosamine Reductase, domain 2"/>
    <property type="match status" value="1"/>
</dbReference>
<dbReference type="InterPro" id="IPR007173">
    <property type="entry name" value="ALO_C"/>
</dbReference>
<dbReference type="Gene3D" id="1.10.45.10">
    <property type="entry name" value="Vanillyl-alcohol Oxidase, Chain A, domain 4"/>
    <property type="match status" value="1"/>
</dbReference>
<dbReference type="Pfam" id="PF01565">
    <property type="entry name" value="FAD_binding_4"/>
    <property type="match status" value="1"/>
</dbReference>
<evidence type="ECO:0000259" key="2">
    <source>
        <dbReference type="PROSITE" id="PS51387"/>
    </source>
</evidence>
<dbReference type="Pfam" id="PF04030">
    <property type="entry name" value="ALO"/>
    <property type="match status" value="1"/>
</dbReference>
<dbReference type="SUPFAM" id="SSF56176">
    <property type="entry name" value="FAD-binding/transporter-associated domain-like"/>
    <property type="match status" value="1"/>
</dbReference>
<dbReference type="Gene3D" id="3.30.465.10">
    <property type="match status" value="1"/>
</dbReference>
<proteinExistence type="predicted"/>
<dbReference type="PIRSF" id="PIRSF000136">
    <property type="entry name" value="LGO_GLO"/>
    <property type="match status" value="1"/>
</dbReference>
<dbReference type="Gene3D" id="3.30.70.2530">
    <property type="match status" value="1"/>
</dbReference>
<protein>
    <submittedName>
        <fullName evidence="3">Xylitol oxidase</fullName>
    </submittedName>
</protein>
<gene>
    <name evidence="3" type="ORF">SCMU_05010</name>
</gene>
<dbReference type="PANTHER" id="PTHR43762">
    <property type="entry name" value="L-GULONOLACTONE OXIDASE"/>
    <property type="match status" value="1"/>
</dbReference>
<dbReference type="InterPro" id="IPR010031">
    <property type="entry name" value="FAD_lactone_oxidase-like"/>
</dbReference>
<sequence length="421" mass="45272">MKNWAGNLEYSAASVARPASVGELSELVASAAQRGERVKALGSRHCFNDVADTPGVQVVPDRLPGGVEVDGERRVARVPGAITYGALGTALERAGWALHNMASLPHISVAGAVQTGTHGSGITSPALASAVRAVEFVRASGEVDRLEERDGDDFLGSVVALGALGIVTALELAVEPSYQMRQQVFEDLPWETVLADYDAVAGDGYSVSLFTDYAGDTVPQVWRKVRAGAEGGHAPSSARFHGAVPATRARHPLPGMSAENCTQQLGVPGPWLERLPHFRHEFTPSNGDELQTEYLLPRGHAAEALQAVRGLAGRLAPLLYVSEVRTVAADEFWLSPAYRQDSVALHFTWRPLQAQVEALLPDLEAALAPFAARPHWGKLFAVPSRELARIYPRFDDFRDLVAKHDPAGTFRNAYLDRVLGA</sequence>
<feature type="domain" description="FAD-binding PCMH-type" evidence="2">
    <location>
        <begin position="8"/>
        <end position="177"/>
    </location>
</feature>
<dbReference type="EMBL" id="AP024525">
    <property type="protein sequence ID" value="BCT74659.1"/>
    <property type="molecule type" value="Genomic_DNA"/>
</dbReference>
<evidence type="ECO:0000256" key="1">
    <source>
        <dbReference type="ARBA" id="ARBA00023002"/>
    </source>
</evidence>
<evidence type="ECO:0000313" key="4">
    <source>
        <dbReference type="Proteomes" id="UP001319861"/>
    </source>
</evidence>
<dbReference type="InterPro" id="IPR016169">
    <property type="entry name" value="FAD-bd_PCMH_sub2"/>
</dbReference>
<keyword evidence="4" id="KW-1185">Reference proteome</keyword>
<name>A0ABN6FDI2_SINCY</name>
<dbReference type="Proteomes" id="UP001319861">
    <property type="component" value="Chromosome"/>
</dbReference>
<dbReference type="InterPro" id="IPR016171">
    <property type="entry name" value="Vanillyl_alc_oxidase_C-sub2"/>
</dbReference>
<dbReference type="PANTHER" id="PTHR43762:SF1">
    <property type="entry name" value="D-ARABINONO-1,4-LACTONE OXIDASE"/>
    <property type="match status" value="1"/>
</dbReference>
<dbReference type="InterPro" id="IPR016166">
    <property type="entry name" value="FAD-bd_PCMH"/>
</dbReference>
<organism evidence="3 4">
    <name type="scientific">Sinomonas cyclohexanicum</name>
    <name type="common">Corynebacterium cyclohexanicum</name>
    <dbReference type="NCBI Taxonomy" id="322009"/>
    <lineage>
        <taxon>Bacteria</taxon>
        <taxon>Bacillati</taxon>
        <taxon>Actinomycetota</taxon>
        <taxon>Actinomycetes</taxon>
        <taxon>Micrococcales</taxon>
        <taxon>Micrococcaceae</taxon>
        <taxon>Sinomonas</taxon>
    </lineage>
</organism>
<dbReference type="InterPro" id="IPR036318">
    <property type="entry name" value="FAD-bd_PCMH-like_sf"/>
</dbReference>
<dbReference type="InterPro" id="IPR006094">
    <property type="entry name" value="Oxid_FAD_bind_N"/>
</dbReference>
<evidence type="ECO:0000313" key="3">
    <source>
        <dbReference type="EMBL" id="BCT74659.1"/>
    </source>
</evidence>